<sequence>MANAAFAGWVATDRQFYRIGADKLITMQLQLGSTEDSRILTLQFP</sequence>
<protein>
    <submittedName>
        <fullName evidence="1">Uncharacterized protein</fullName>
    </submittedName>
</protein>
<dbReference type="AlphaFoldDB" id="X1Q140"/>
<comment type="caution">
    <text evidence="1">The sequence shown here is derived from an EMBL/GenBank/DDBJ whole genome shotgun (WGS) entry which is preliminary data.</text>
</comment>
<gene>
    <name evidence="1" type="ORF">S06H3_64741</name>
</gene>
<name>X1Q140_9ZZZZ</name>
<proteinExistence type="predicted"/>
<dbReference type="EMBL" id="BARV01043339">
    <property type="protein sequence ID" value="GAI62267.1"/>
    <property type="molecule type" value="Genomic_DNA"/>
</dbReference>
<reference evidence="1" key="1">
    <citation type="journal article" date="2014" name="Front. Microbiol.">
        <title>High frequency of phylogenetically diverse reductive dehalogenase-homologous genes in deep subseafloor sedimentary metagenomes.</title>
        <authorList>
            <person name="Kawai M."/>
            <person name="Futagami T."/>
            <person name="Toyoda A."/>
            <person name="Takaki Y."/>
            <person name="Nishi S."/>
            <person name="Hori S."/>
            <person name="Arai W."/>
            <person name="Tsubouchi T."/>
            <person name="Morono Y."/>
            <person name="Uchiyama I."/>
            <person name="Ito T."/>
            <person name="Fujiyama A."/>
            <person name="Inagaki F."/>
            <person name="Takami H."/>
        </authorList>
    </citation>
    <scope>NUCLEOTIDE SEQUENCE</scope>
    <source>
        <strain evidence="1">Expedition CK06-06</strain>
    </source>
</reference>
<evidence type="ECO:0000313" key="1">
    <source>
        <dbReference type="EMBL" id="GAI62267.1"/>
    </source>
</evidence>
<accession>X1Q140</accession>
<organism evidence="1">
    <name type="scientific">marine sediment metagenome</name>
    <dbReference type="NCBI Taxonomy" id="412755"/>
    <lineage>
        <taxon>unclassified sequences</taxon>
        <taxon>metagenomes</taxon>
        <taxon>ecological metagenomes</taxon>
    </lineage>
</organism>